<evidence type="ECO:0000256" key="1">
    <source>
        <dbReference type="SAM" id="MobiDB-lite"/>
    </source>
</evidence>
<comment type="caution">
    <text evidence="2">The sequence shown here is derived from an EMBL/GenBank/DDBJ whole genome shotgun (WGS) entry which is preliminary data.</text>
</comment>
<feature type="compositionally biased region" description="Basic and acidic residues" evidence="1">
    <location>
        <begin position="284"/>
        <end position="293"/>
    </location>
</feature>
<organism evidence="2 3">
    <name type="scientific">Blattamonas nauphoetae</name>
    <dbReference type="NCBI Taxonomy" id="2049346"/>
    <lineage>
        <taxon>Eukaryota</taxon>
        <taxon>Metamonada</taxon>
        <taxon>Preaxostyla</taxon>
        <taxon>Oxymonadida</taxon>
        <taxon>Blattamonas</taxon>
    </lineage>
</organism>
<dbReference type="EMBL" id="JARBJD010000052">
    <property type="protein sequence ID" value="KAK2956780.1"/>
    <property type="molecule type" value="Genomic_DNA"/>
</dbReference>
<protein>
    <submittedName>
        <fullName evidence="2">Uncharacterized protein</fullName>
    </submittedName>
</protein>
<evidence type="ECO:0000313" key="2">
    <source>
        <dbReference type="EMBL" id="KAK2956780.1"/>
    </source>
</evidence>
<gene>
    <name evidence="2" type="ORF">BLNAU_8233</name>
</gene>
<feature type="compositionally biased region" description="Polar residues" evidence="1">
    <location>
        <begin position="260"/>
        <end position="281"/>
    </location>
</feature>
<feature type="region of interest" description="Disordered" evidence="1">
    <location>
        <begin position="199"/>
        <end position="218"/>
    </location>
</feature>
<sequence>MFPNNTSSLLSFSFELPSATINTPPFFSDPLLPITVPLSEKTHFRISVFDCHVSTTSTPIPSSTFSLSTRSVDRNTQSLISKCESFDFDEKRTNSAFRVSTSVNLLSAISNDTSFFDDEQFTRTLPDSISTPSIIIFLRDNDPPNQHTNPIPTPSPFHLDTIDTSRTTHSPNPHNTLPALFSPISQPLGRLKRIPTITILPPDTDTTPSSPSFPKSTDSTFNSFSFANNPPISTFFSPTTTLPPNPPDSSIFMITLSNPPSSPTLHPTNTEPHGLRITQNDGDLVPKPKRDPSQAEGWLVGRCDRKANPQIGEYHSDLSQRLAKKSKKETKHTEDLHAMHNGPGRRHDTR</sequence>
<reference evidence="2 3" key="1">
    <citation type="journal article" date="2022" name="bioRxiv">
        <title>Genomics of Preaxostyla Flagellates Illuminates Evolutionary Transitions and the Path Towards Mitochondrial Loss.</title>
        <authorList>
            <person name="Novak L.V.F."/>
            <person name="Treitli S.C."/>
            <person name="Pyrih J."/>
            <person name="Halakuc P."/>
            <person name="Pipaliya S.V."/>
            <person name="Vacek V."/>
            <person name="Brzon O."/>
            <person name="Soukal P."/>
            <person name="Eme L."/>
            <person name="Dacks J.B."/>
            <person name="Karnkowska A."/>
            <person name="Elias M."/>
            <person name="Hampl V."/>
        </authorList>
    </citation>
    <scope>NUCLEOTIDE SEQUENCE [LARGE SCALE GENOMIC DNA]</scope>
    <source>
        <strain evidence="2">NAU3</strain>
        <tissue evidence="2">Gut</tissue>
    </source>
</reference>
<dbReference type="Proteomes" id="UP001281761">
    <property type="component" value="Unassembled WGS sequence"/>
</dbReference>
<evidence type="ECO:0000313" key="3">
    <source>
        <dbReference type="Proteomes" id="UP001281761"/>
    </source>
</evidence>
<name>A0ABQ9XZ61_9EUKA</name>
<proteinExistence type="predicted"/>
<accession>A0ABQ9XZ61</accession>
<feature type="region of interest" description="Disordered" evidence="1">
    <location>
        <begin position="260"/>
        <end position="350"/>
    </location>
</feature>
<keyword evidence="3" id="KW-1185">Reference proteome</keyword>